<dbReference type="Pfam" id="PF18946">
    <property type="entry name" value="Apex"/>
    <property type="match status" value="1"/>
</dbReference>
<evidence type="ECO:0000313" key="2">
    <source>
        <dbReference type="EMBL" id="QGH71982.1"/>
    </source>
</evidence>
<dbReference type="EMBL" id="MN642089">
    <property type="protein sequence ID" value="QGH71982.1"/>
    <property type="molecule type" value="Genomic_DNA"/>
</dbReference>
<reference evidence="2 3" key="1">
    <citation type="submission" date="2019-11" db="EMBL/GenBank/DDBJ databases">
        <authorList>
            <person name="Lewis R."/>
            <person name="Clooney A.G."/>
            <person name="Stockdale S.R."/>
            <person name="Buttimer C."/>
            <person name="Draper L.A."/>
            <person name="Ross R.P."/>
            <person name="Hill C."/>
        </authorList>
    </citation>
    <scope>NUCLEOTIDE SEQUENCE [LARGE SCALE GENOMIC DNA]</scope>
</reference>
<gene>
    <name evidence="2" type="ORF">N1M2_119</name>
</gene>
<feature type="compositionally biased region" description="Low complexity" evidence="1">
    <location>
        <begin position="39"/>
        <end position="62"/>
    </location>
</feature>
<dbReference type="InterPro" id="IPR044033">
    <property type="entry name" value="GpV-like_apex"/>
</dbReference>
<name>A0A6B7ZF39_9CAUD</name>
<organism evidence="2 3">
    <name type="scientific">Klebsiella phage N1M2</name>
    <dbReference type="NCBI Taxonomy" id="2664939"/>
    <lineage>
        <taxon>Viruses</taxon>
        <taxon>Duplodnaviria</taxon>
        <taxon>Heunggongvirae</taxon>
        <taxon>Uroviricota</taxon>
        <taxon>Caudoviricetes</taxon>
        <taxon>Chimalliviridae</taxon>
        <taxon>Nimduovirus</taxon>
        <taxon>Nimduovirus N1M2</taxon>
    </lineage>
</organism>
<accession>A0A6B7ZF39</accession>
<dbReference type="Proteomes" id="UP000464669">
    <property type="component" value="Segment"/>
</dbReference>
<sequence>MNVLECLGVGIVAMDKETNTDEIQVYIPSMFPEGDGEVTTQTQTQTVTTRTPTGDTSSSTTLSSNTVPATWLALNTNRVTAPDVRNGSKVVVYKFVGQSKYRWTYFGMDGTLRLETVIYAFSSSPNVDANTPVTPDNYYIFMISSHKKMIQLVTGQGNGEPTSYCLSLDTGNGQFGIVDGENNILSINSMDHAFSFINEEKSFLNIEKKNITMSCEDSMLLKGKNNVDLQCKDLKIKADNSIAIETQTTTWKSPTIMIEGDITHKGNTKQTGNYEQTGNYTIKGNQSLDGGFSQKGGTGTSEGDWTIGGISYLGHRHGGVKSGGDTSAGPQ</sequence>
<feature type="region of interest" description="Disordered" evidence="1">
    <location>
        <begin position="34"/>
        <end position="62"/>
    </location>
</feature>
<keyword evidence="3" id="KW-1185">Reference proteome</keyword>
<proteinExistence type="predicted"/>
<evidence type="ECO:0000256" key="1">
    <source>
        <dbReference type="SAM" id="MobiDB-lite"/>
    </source>
</evidence>
<protein>
    <submittedName>
        <fullName evidence="2">Putative baseplate assembly protein</fullName>
    </submittedName>
</protein>
<evidence type="ECO:0000313" key="3">
    <source>
        <dbReference type="Proteomes" id="UP000464669"/>
    </source>
</evidence>